<dbReference type="Pfam" id="PF07724">
    <property type="entry name" value="AAA_2"/>
    <property type="match status" value="1"/>
</dbReference>
<organism evidence="12">
    <name type="scientific">Schizocladia ischiensis</name>
    <dbReference type="NCBI Taxonomy" id="196139"/>
    <lineage>
        <taxon>Eukaryota</taxon>
        <taxon>Sar</taxon>
        <taxon>Stramenopiles</taxon>
        <taxon>Ochrophyta</taxon>
        <taxon>PX clade</taxon>
        <taxon>Schizocladiophyceae</taxon>
        <taxon>Schizocladiales</taxon>
        <taxon>Schizocladiaceae</taxon>
        <taxon>Schizocladia</taxon>
    </lineage>
</organism>
<keyword evidence="4 8" id="KW-0677">Repeat</keyword>
<dbReference type="EMBL" id="MT226925">
    <property type="protein sequence ID" value="QOW07591.1"/>
    <property type="molecule type" value="Genomic_DNA"/>
</dbReference>
<evidence type="ECO:0000256" key="3">
    <source>
        <dbReference type="ARBA" id="ARBA00022640"/>
    </source>
</evidence>
<keyword evidence="6 9" id="KW-0067">ATP-binding</keyword>
<dbReference type="InterPro" id="IPR018368">
    <property type="entry name" value="ClpA/B_CS1"/>
</dbReference>
<evidence type="ECO:0000256" key="6">
    <source>
        <dbReference type="ARBA" id="ARBA00022840"/>
    </source>
</evidence>
<geneLocation type="chloroplast" evidence="12"/>
<dbReference type="Gene3D" id="1.10.1780.10">
    <property type="entry name" value="Clp, N-terminal domain"/>
    <property type="match status" value="1"/>
</dbReference>
<gene>
    <name evidence="12" type="primary">clpC</name>
</gene>
<dbReference type="Pfam" id="PF10431">
    <property type="entry name" value="ClpB_D2-small"/>
    <property type="match status" value="1"/>
</dbReference>
<dbReference type="Pfam" id="PF02861">
    <property type="entry name" value="Clp_N"/>
    <property type="match status" value="1"/>
</dbReference>
<keyword evidence="7 9" id="KW-0143">Chaperone</keyword>
<dbReference type="CDD" id="cd19499">
    <property type="entry name" value="RecA-like_ClpB_Hsp104-like"/>
    <property type="match status" value="1"/>
</dbReference>
<feature type="domain" description="Clp R" evidence="11">
    <location>
        <begin position="2"/>
        <end position="144"/>
    </location>
</feature>
<dbReference type="SUPFAM" id="SSF81923">
    <property type="entry name" value="Double Clp-N motif"/>
    <property type="match status" value="1"/>
</dbReference>
<dbReference type="SMART" id="SM01086">
    <property type="entry name" value="ClpB_D2-small"/>
    <property type="match status" value="1"/>
</dbReference>
<dbReference type="GO" id="GO:0016887">
    <property type="term" value="F:ATP hydrolysis activity"/>
    <property type="evidence" value="ECO:0007669"/>
    <property type="project" value="InterPro"/>
</dbReference>
<dbReference type="GO" id="GO:0034605">
    <property type="term" value="P:cellular response to heat"/>
    <property type="evidence" value="ECO:0007669"/>
    <property type="project" value="TreeGrafter"/>
</dbReference>
<dbReference type="GO" id="GO:0009507">
    <property type="term" value="C:chloroplast"/>
    <property type="evidence" value="ECO:0007669"/>
    <property type="project" value="UniProtKB-SubCell"/>
</dbReference>
<feature type="domain" description="UVR" evidence="10">
    <location>
        <begin position="445"/>
        <end position="480"/>
    </location>
</feature>
<comment type="similarity">
    <text evidence="9">Belongs to the ClpA/ClpB family.</text>
</comment>
<dbReference type="PRINTS" id="PR00300">
    <property type="entry name" value="CLPPROTEASEA"/>
</dbReference>
<keyword evidence="2 12" id="KW-0150">Chloroplast</keyword>
<dbReference type="PANTHER" id="PTHR11638:SF155">
    <property type="entry name" value="CHAPERONE PROTEIN CLPC1, CHLOROPLASTIC-LIKE"/>
    <property type="match status" value="1"/>
</dbReference>
<evidence type="ECO:0000256" key="8">
    <source>
        <dbReference type="PROSITE-ProRule" id="PRU01251"/>
    </source>
</evidence>
<evidence type="ECO:0000259" key="11">
    <source>
        <dbReference type="PROSITE" id="PS51903"/>
    </source>
</evidence>
<dbReference type="RefSeq" id="YP_010032255.1">
    <property type="nucleotide sequence ID" value="NC_053868.1"/>
</dbReference>
<dbReference type="PROSITE" id="PS50151">
    <property type="entry name" value="UVR"/>
    <property type="match status" value="1"/>
</dbReference>
<evidence type="ECO:0000256" key="4">
    <source>
        <dbReference type="ARBA" id="ARBA00022737"/>
    </source>
</evidence>
<dbReference type="SMART" id="SM00382">
    <property type="entry name" value="AAA"/>
    <property type="match status" value="2"/>
</dbReference>
<reference evidence="12" key="1">
    <citation type="submission" date="2020-03" db="EMBL/GenBank/DDBJ databases">
        <title>Schizocladia ischiensis organellar genomes: estimating the origin of multicellularity in heterokonts and the emergence of shallow ocean ecosystems.</title>
        <authorList>
            <person name="Phillips N.E."/>
            <person name="Braun E.L."/>
            <person name="Boore J."/>
            <person name="Cheda B."/>
            <person name="Salomon M.P."/>
        </authorList>
    </citation>
    <scope>NUCLEOTIDE SEQUENCE</scope>
</reference>
<dbReference type="InterPro" id="IPR019489">
    <property type="entry name" value="Clp_ATPase_C"/>
</dbReference>
<proteinExistence type="inferred from homology"/>
<evidence type="ECO:0000313" key="12">
    <source>
        <dbReference type="EMBL" id="QOW07591.1"/>
    </source>
</evidence>
<dbReference type="InterPro" id="IPR003593">
    <property type="entry name" value="AAA+_ATPase"/>
</dbReference>
<dbReference type="PROSITE" id="PS00870">
    <property type="entry name" value="CLPAB_1"/>
    <property type="match status" value="1"/>
</dbReference>
<evidence type="ECO:0000256" key="1">
    <source>
        <dbReference type="ARBA" id="ARBA00004229"/>
    </source>
</evidence>
<accession>A0A7S6ZPD9</accession>
<dbReference type="InterPro" id="IPR001270">
    <property type="entry name" value="ClpA/B"/>
</dbReference>
<keyword evidence="5 9" id="KW-0547">Nucleotide-binding</keyword>
<evidence type="ECO:0000259" key="10">
    <source>
        <dbReference type="PROSITE" id="PS50151"/>
    </source>
</evidence>
<dbReference type="Gene3D" id="3.40.50.300">
    <property type="entry name" value="P-loop containing nucleotide triphosphate hydrolases"/>
    <property type="match status" value="3"/>
</dbReference>
<dbReference type="InterPro" id="IPR050130">
    <property type="entry name" value="ClpA_ClpB"/>
</dbReference>
<dbReference type="Pfam" id="PF00004">
    <property type="entry name" value="AAA"/>
    <property type="match status" value="1"/>
</dbReference>
<dbReference type="PROSITE" id="PS51903">
    <property type="entry name" value="CLP_R"/>
    <property type="match status" value="1"/>
</dbReference>
<evidence type="ECO:0000256" key="2">
    <source>
        <dbReference type="ARBA" id="ARBA00022528"/>
    </source>
</evidence>
<dbReference type="InterPro" id="IPR001943">
    <property type="entry name" value="UVR_dom"/>
</dbReference>
<dbReference type="InterPro" id="IPR028299">
    <property type="entry name" value="ClpA/B_CS2"/>
</dbReference>
<dbReference type="InterPro" id="IPR036628">
    <property type="entry name" value="Clp_N_dom_sf"/>
</dbReference>
<dbReference type="SUPFAM" id="SSF52540">
    <property type="entry name" value="P-loop containing nucleoside triphosphate hydrolases"/>
    <property type="match status" value="2"/>
</dbReference>
<name>A0A7S6ZPD9_9STRA</name>
<dbReference type="GeneID" id="63377887"/>
<dbReference type="InterPro" id="IPR027417">
    <property type="entry name" value="P-loop_NTPase"/>
</dbReference>
<evidence type="ECO:0000256" key="7">
    <source>
        <dbReference type="ARBA" id="ARBA00023186"/>
    </source>
</evidence>
<dbReference type="AlphaFoldDB" id="A0A7S6ZPD9"/>
<dbReference type="InterPro" id="IPR003959">
    <property type="entry name" value="ATPase_AAA_core"/>
</dbReference>
<dbReference type="InterPro" id="IPR041546">
    <property type="entry name" value="ClpA/ClpB_AAA_lid"/>
</dbReference>
<dbReference type="CDD" id="cd00009">
    <property type="entry name" value="AAA"/>
    <property type="match status" value="1"/>
</dbReference>
<dbReference type="FunFam" id="3.40.50.300:FF:000025">
    <property type="entry name" value="ATP-dependent Clp protease subunit"/>
    <property type="match status" value="1"/>
</dbReference>
<evidence type="ECO:0000256" key="9">
    <source>
        <dbReference type="RuleBase" id="RU004432"/>
    </source>
</evidence>
<protein>
    <submittedName>
        <fullName evidence="12">ClpC</fullName>
    </submittedName>
</protein>
<dbReference type="FunFam" id="3.40.50.300:FF:000010">
    <property type="entry name" value="Chaperone clpB 1, putative"/>
    <property type="match status" value="1"/>
</dbReference>
<comment type="subcellular location">
    <subcellularLocation>
        <location evidence="1">Plastid</location>
        <location evidence="1">Chloroplast</location>
    </subcellularLocation>
</comment>
<dbReference type="Pfam" id="PF17871">
    <property type="entry name" value="AAA_lid_9"/>
    <property type="match status" value="1"/>
</dbReference>
<dbReference type="GO" id="GO:0005524">
    <property type="term" value="F:ATP binding"/>
    <property type="evidence" value="ECO:0007669"/>
    <property type="project" value="UniProtKB-KW"/>
</dbReference>
<keyword evidence="3 12" id="KW-0934">Plastid</keyword>
<evidence type="ECO:0000256" key="5">
    <source>
        <dbReference type="ARBA" id="ARBA00022741"/>
    </source>
</evidence>
<dbReference type="PANTHER" id="PTHR11638">
    <property type="entry name" value="ATP-DEPENDENT CLP PROTEASE"/>
    <property type="match status" value="1"/>
</dbReference>
<sequence length="889" mass="99698">MFERFTEKALQVVMLAQEESRRLGHNFVGTEQILIGLMCEGSGVVFKSMKSYGIRVKDVRFEVERMIGRGTGFVAIEIPFTPRAKRMLEIAMEESKHFGHNFIGTEHIILALLSDPDGIVFKVLTNLGVNIPKFRIEILESMSDLAEYAEFAGSVSALERDKERRNPLGGIDQFLFDDLEVEDDFLAASTLAEFTVNLTEAVTKGQLDPVIGREMEIERVVQILSRRRKNNPILIGEPGVGKTAVAEGLALRIYNRDVPSTLYDTIVIVLDIGLLLAGTKYRGEFEERLKRILHEIKTQKDMIVVIDEVHTLVGAGAAEGSLDAANMLKPALARGEIQCIGATTIEEYRQYIEKDAALERRFQPVWVNEPSIEETVAILKGLRQRYEQHHRLEISDGAIEAAARLGAQYIADRFLPDKAIDLVDEASSRVRLINHHLPEAAIELDRELRLLLDEKDTVIREQRFERATEIRDCEAQIRSQMGAIIKSQKKVVPKFLLEALKVTENDVAHIVATWTGIPLVKLTKSETQKLLELEDLLHTRVIGQTEGVSAVARAIRRARVGMRNLNRPIASFMFSGPTGVGKTELTKALSSFFFGAEDAMVRLDMSEYMEKHTVAKLIGAPPGYVGYNEGGQLTEAVRRKPYIVVLFDEVEKAHPDIFNVLLQVLEDGRLTDSKGRIIDFKNTILIMTSNIGSSVIENVAVEGEIGFGVDSSVKETAYSKLCSLVGEELKGFFKPEFLNRIDEIIVFQQLTRDEVEEIATLMINEISERFKEKNLSLAVTTRMRARLIDEGFNPVYGARPLRRAVVRLIEDKVAAKYLEVLPDVASTVMIDVDAADRVVVEINPNADTTNNQENEEKLETQEIKIPLPLRDVDLLPPLEKKSKKEAVTI</sequence>
<dbReference type="InterPro" id="IPR004176">
    <property type="entry name" value="Clp_R_N"/>
</dbReference>
<dbReference type="Gene3D" id="1.10.8.60">
    <property type="match status" value="1"/>
</dbReference>
<dbReference type="PROSITE" id="PS00871">
    <property type="entry name" value="CLPAB_2"/>
    <property type="match status" value="1"/>
</dbReference>